<dbReference type="SUPFAM" id="SSF102400">
    <property type="entry name" value="DNA polymerase III chi subunit"/>
    <property type="match status" value="1"/>
</dbReference>
<reference evidence="1" key="1">
    <citation type="journal article" date="2022" name="Toxins">
        <title>Genomic Analysis of Sphingopyxis sp. USTB-05 for Biodegrading Cyanobacterial Hepatotoxins.</title>
        <authorList>
            <person name="Liu C."/>
            <person name="Xu Q."/>
            <person name="Zhao Z."/>
            <person name="Zhang H."/>
            <person name="Liu X."/>
            <person name="Yin C."/>
            <person name="Liu Y."/>
            <person name="Yan H."/>
        </authorList>
    </citation>
    <scope>NUCLEOTIDE SEQUENCE</scope>
    <source>
        <strain evidence="1">NBD5</strain>
    </source>
</reference>
<dbReference type="PANTHER" id="PTHR38767:SF1">
    <property type="entry name" value="DNA POLYMERASE III SUBUNIT CHI"/>
    <property type="match status" value="1"/>
</dbReference>
<dbReference type="PANTHER" id="PTHR38767">
    <property type="entry name" value="DNA POLYMERASE III SUBUNIT CHI"/>
    <property type="match status" value="1"/>
</dbReference>
<gene>
    <name evidence="1" type="ORF">LHA26_01195</name>
</gene>
<keyword evidence="2" id="KW-1185">Reference proteome</keyword>
<dbReference type="Gene3D" id="3.40.50.10110">
    <property type="entry name" value="DNA polymerase III subunit chi"/>
    <property type="match status" value="1"/>
</dbReference>
<dbReference type="InterPro" id="IPR007459">
    <property type="entry name" value="DNA_pol3_chi"/>
</dbReference>
<dbReference type="InterPro" id="IPR036768">
    <property type="entry name" value="PolIII_chi_sf"/>
</dbReference>
<evidence type="ECO:0000313" key="2">
    <source>
        <dbReference type="Proteomes" id="UP001056937"/>
    </source>
</evidence>
<evidence type="ECO:0000313" key="1">
    <source>
        <dbReference type="EMBL" id="USI73127.1"/>
    </source>
</evidence>
<proteinExistence type="predicted"/>
<dbReference type="Pfam" id="PF04364">
    <property type="entry name" value="DNA_pol3_chi"/>
    <property type="match status" value="1"/>
</dbReference>
<dbReference type="EMBL" id="CP084930">
    <property type="protein sequence ID" value="USI73127.1"/>
    <property type="molecule type" value="Genomic_DNA"/>
</dbReference>
<dbReference type="RefSeq" id="WP_252166939.1">
    <property type="nucleotide sequence ID" value="NZ_CP084930.1"/>
</dbReference>
<accession>A0ABY4X886</accession>
<dbReference type="Proteomes" id="UP001056937">
    <property type="component" value="Chromosome 1"/>
</dbReference>
<organism evidence="1 2">
    <name type="scientific">Sphingomonas morindae</name>
    <dbReference type="NCBI Taxonomy" id="1541170"/>
    <lineage>
        <taxon>Bacteria</taxon>
        <taxon>Pseudomonadati</taxon>
        <taxon>Pseudomonadota</taxon>
        <taxon>Alphaproteobacteria</taxon>
        <taxon>Sphingomonadales</taxon>
        <taxon>Sphingomonadaceae</taxon>
        <taxon>Sphingomonas</taxon>
    </lineage>
</organism>
<name>A0ABY4X886_9SPHN</name>
<sequence length="141" mass="15684">MQVDFYQLGRSPLPRVLARIAERILADGGRLLIVAGSEAQAADLDAALWEGPDSFLPHGREGADQPVLIGLECTAANQARHIALADQRWRDEALAFDRAFHFFDADTLEAARAAWRALGARPEISRNYWSQDEAGRWRKTA</sequence>
<protein>
    <submittedName>
        <fullName evidence="1">DNA polymerase III subunit chi</fullName>
    </submittedName>
</protein>